<organism evidence="1 2">
    <name type="scientific">Nephila pilipes</name>
    <name type="common">Giant wood spider</name>
    <name type="synonym">Nephila maculata</name>
    <dbReference type="NCBI Taxonomy" id="299642"/>
    <lineage>
        <taxon>Eukaryota</taxon>
        <taxon>Metazoa</taxon>
        <taxon>Ecdysozoa</taxon>
        <taxon>Arthropoda</taxon>
        <taxon>Chelicerata</taxon>
        <taxon>Arachnida</taxon>
        <taxon>Araneae</taxon>
        <taxon>Araneomorphae</taxon>
        <taxon>Entelegynae</taxon>
        <taxon>Araneoidea</taxon>
        <taxon>Nephilidae</taxon>
        <taxon>Nephila</taxon>
    </lineage>
</organism>
<accession>A0A8X6JI31</accession>
<evidence type="ECO:0000313" key="2">
    <source>
        <dbReference type="Proteomes" id="UP000887013"/>
    </source>
</evidence>
<keyword evidence="2" id="KW-1185">Reference proteome</keyword>
<dbReference type="Proteomes" id="UP000887013">
    <property type="component" value="Unassembled WGS sequence"/>
</dbReference>
<reference evidence="1" key="1">
    <citation type="submission" date="2020-08" db="EMBL/GenBank/DDBJ databases">
        <title>Multicomponent nature underlies the extraordinary mechanical properties of spider dragline silk.</title>
        <authorList>
            <person name="Kono N."/>
            <person name="Nakamura H."/>
            <person name="Mori M."/>
            <person name="Yoshida Y."/>
            <person name="Ohtoshi R."/>
            <person name="Malay A.D."/>
            <person name="Moran D.A.P."/>
            <person name="Tomita M."/>
            <person name="Numata K."/>
            <person name="Arakawa K."/>
        </authorList>
    </citation>
    <scope>NUCLEOTIDE SEQUENCE</scope>
</reference>
<comment type="caution">
    <text evidence="1">The sequence shown here is derived from an EMBL/GenBank/DDBJ whole genome shotgun (WGS) entry which is preliminary data.</text>
</comment>
<name>A0A8X6JI31_NEPPI</name>
<proteinExistence type="predicted"/>
<dbReference type="AlphaFoldDB" id="A0A8X6JI31"/>
<sequence length="98" mass="11402">MCVDNLITGANDTREALKLSRGTKEIMSKANMNLRKWVTNDRNLVKVFEKENYDIHTILNYSKVTKLKVLGIQWDFQDDGLSVETAWGDKVFETKEKY</sequence>
<evidence type="ECO:0000313" key="1">
    <source>
        <dbReference type="EMBL" id="GFS32484.1"/>
    </source>
</evidence>
<dbReference type="OrthoDB" id="6430234at2759"/>
<gene>
    <name evidence="1" type="ORF">NPIL_22731</name>
</gene>
<dbReference type="EMBL" id="BMAW01042085">
    <property type="protein sequence ID" value="GFS32484.1"/>
    <property type="molecule type" value="Genomic_DNA"/>
</dbReference>
<protein>
    <submittedName>
        <fullName evidence="1">Uncharacterized protein</fullName>
    </submittedName>
</protein>